<keyword evidence="4" id="KW-0175">Coiled coil</keyword>
<gene>
    <name evidence="9" type="ORF">Q4481_07285</name>
</gene>
<dbReference type="Pfam" id="PF00672">
    <property type="entry name" value="HAMP"/>
    <property type="match status" value="1"/>
</dbReference>
<evidence type="ECO:0000313" key="10">
    <source>
        <dbReference type="Proteomes" id="UP001174932"/>
    </source>
</evidence>
<keyword evidence="6" id="KW-1133">Transmembrane helix</keyword>
<feature type="domain" description="HAMP" evidence="8">
    <location>
        <begin position="330"/>
        <end position="383"/>
    </location>
</feature>
<keyword evidence="3" id="KW-0807">Transducer</keyword>
<feature type="compositionally biased region" description="Low complexity" evidence="5">
    <location>
        <begin position="729"/>
        <end position="764"/>
    </location>
</feature>
<name>A0ABT8YJQ1_9HYPH</name>
<dbReference type="SUPFAM" id="SSF58104">
    <property type="entry name" value="Methyl-accepting chemotaxis protein (MCP) signaling domain"/>
    <property type="match status" value="1"/>
</dbReference>
<dbReference type="RefSeq" id="WP_304375668.1">
    <property type="nucleotide sequence ID" value="NZ_JAUOZU010000006.1"/>
</dbReference>
<evidence type="ECO:0000256" key="2">
    <source>
        <dbReference type="ARBA" id="ARBA00029447"/>
    </source>
</evidence>
<feature type="coiled-coil region" evidence="4">
    <location>
        <begin position="374"/>
        <end position="401"/>
    </location>
</feature>
<evidence type="ECO:0000259" key="7">
    <source>
        <dbReference type="PROSITE" id="PS50111"/>
    </source>
</evidence>
<keyword evidence="1" id="KW-0145">Chemotaxis</keyword>
<dbReference type="PROSITE" id="PS50885">
    <property type="entry name" value="HAMP"/>
    <property type="match status" value="2"/>
</dbReference>
<dbReference type="PANTHER" id="PTHR43531:SF11">
    <property type="entry name" value="METHYL-ACCEPTING CHEMOTAXIS PROTEIN 3"/>
    <property type="match status" value="1"/>
</dbReference>
<dbReference type="InterPro" id="IPR004089">
    <property type="entry name" value="MCPsignal_dom"/>
</dbReference>
<evidence type="ECO:0000256" key="4">
    <source>
        <dbReference type="SAM" id="Coils"/>
    </source>
</evidence>
<organism evidence="9 10">
    <name type="scientific">Rhizobium alvei</name>
    <dbReference type="NCBI Taxonomy" id="1132659"/>
    <lineage>
        <taxon>Bacteria</taxon>
        <taxon>Pseudomonadati</taxon>
        <taxon>Pseudomonadota</taxon>
        <taxon>Alphaproteobacteria</taxon>
        <taxon>Hyphomicrobiales</taxon>
        <taxon>Rhizobiaceae</taxon>
        <taxon>Rhizobium/Agrobacterium group</taxon>
        <taxon>Rhizobium</taxon>
    </lineage>
</organism>
<proteinExistence type="inferred from homology"/>
<evidence type="ECO:0000313" key="9">
    <source>
        <dbReference type="EMBL" id="MDO6963756.1"/>
    </source>
</evidence>
<comment type="similarity">
    <text evidence="2">Belongs to the methyl-accepting chemotaxis (MCP) protein family.</text>
</comment>
<reference evidence="9" key="2">
    <citation type="submission" date="2023-07" db="EMBL/GenBank/DDBJ databases">
        <authorList>
            <person name="Shen H."/>
        </authorList>
    </citation>
    <scope>NUCLEOTIDE SEQUENCE</scope>
    <source>
        <strain evidence="9">TNR-22</strain>
    </source>
</reference>
<comment type="caution">
    <text evidence="9">The sequence shown here is derived from an EMBL/GenBank/DDBJ whole genome shotgun (WGS) entry which is preliminary data.</text>
</comment>
<feature type="transmembrane region" description="Helical" evidence="6">
    <location>
        <begin position="307"/>
        <end position="333"/>
    </location>
</feature>
<reference evidence="9" key="1">
    <citation type="journal article" date="2015" name="Int. J. Syst. Evol. Microbiol.">
        <title>Rhizobium alvei sp. nov., isolated from a freshwater river.</title>
        <authorList>
            <person name="Sheu S.Y."/>
            <person name="Huang H.W."/>
            <person name="Young C.C."/>
            <person name="Chen W.M."/>
        </authorList>
    </citation>
    <scope>NUCLEOTIDE SEQUENCE</scope>
    <source>
        <strain evidence="9">TNR-22</strain>
    </source>
</reference>
<dbReference type="SUPFAM" id="SSF158472">
    <property type="entry name" value="HAMP domain-like"/>
    <property type="match status" value="1"/>
</dbReference>
<feature type="region of interest" description="Disordered" evidence="5">
    <location>
        <begin position="725"/>
        <end position="770"/>
    </location>
</feature>
<dbReference type="Gene3D" id="1.10.287.950">
    <property type="entry name" value="Methyl-accepting chemotaxis protein"/>
    <property type="match status" value="1"/>
</dbReference>
<dbReference type="Gene3D" id="6.10.340.10">
    <property type="match status" value="1"/>
</dbReference>
<dbReference type="CDD" id="cd11386">
    <property type="entry name" value="MCP_signal"/>
    <property type="match status" value="1"/>
</dbReference>
<dbReference type="CDD" id="cd06225">
    <property type="entry name" value="HAMP"/>
    <property type="match status" value="1"/>
</dbReference>
<dbReference type="Pfam" id="PF00015">
    <property type="entry name" value="MCPsignal"/>
    <property type="match status" value="1"/>
</dbReference>
<dbReference type="SMART" id="SM00283">
    <property type="entry name" value="MA"/>
    <property type="match status" value="1"/>
</dbReference>
<keyword evidence="6" id="KW-0472">Membrane</keyword>
<dbReference type="PROSITE" id="PS50111">
    <property type="entry name" value="CHEMOTAXIS_TRANSDUC_2"/>
    <property type="match status" value="1"/>
</dbReference>
<feature type="transmembrane region" description="Helical" evidence="6">
    <location>
        <begin position="12"/>
        <end position="31"/>
    </location>
</feature>
<evidence type="ECO:0000256" key="5">
    <source>
        <dbReference type="SAM" id="MobiDB-lite"/>
    </source>
</evidence>
<dbReference type="PANTHER" id="PTHR43531">
    <property type="entry name" value="PROTEIN ICFG"/>
    <property type="match status" value="1"/>
</dbReference>
<dbReference type="SMART" id="SM00304">
    <property type="entry name" value="HAMP"/>
    <property type="match status" value="2"/>
</dbReference>
<sequence>MSKLAERFSIRTLLYTSMILPLAGVVVLASGDLSSSYDAYAKLGKAQYVGSLASAGGELAQALPGEAIGPAEQRPEARKRTDAAFAAIEAAFAEARNQGIEDATIAKDVDFIKTNLATLAKYRSIMDAANGGETPESRTAGLMLQPVSAAGIDLMRRSGALIEDLELSRLIQGYHALLQVNDAGLIEMSSGGQFITSGSISPVQQSFAVHSRSLFGTYTNPMFEFLPGDITKPYADFLASDDNAFMKPFREAMYVSTTFEKPDAEAGKRWLQASGKRLGILQASLVQSADALKAMSDARLAQAWNSMIFLAGVIGAALLAAIVLSLACVGGIARPLRNIVNRMTALASGDTSSPVPYQDRKDEIGEIANAVAHFRDAALEKARLEANASALQADAERQRLAHQRQAEEEADRRLQEATGALGSGLQKLAAGDLTCEINVPFEPQFERLREDFNTSVRQLREALSSVGRLAVEVDNGSSEISSASTDLSKRTEQQAAALEETAAALEEITSNVTATSSRTADARNVVHTARSRADRSGIVVNNAVGAMQKIEESSRQIGQIIGVIDEIAFQTNLLALNAGVEAARAGEAGKGFAVVAQEVRELAQRSANAAKEIKGLVSNSAAAVGEGVKLVNETGEGLTEIERLVHEINDHMEAIAAAAQEQATGLAEVNSAVNHMDQATQQNAAMVEEMNAAGVGLATESSQLRNLLATFRLGQDAQPLRQMAETMRRASAPAAPARNVQAAPQRQPAQRRASAAAAAPSAASDNWEEF</sequence>
<keyword evidence="10" id="KW-1185">Reference proteome</keyword>
<evidence type="ECO:0000256" key="3">
    <source>
        <dbReference type="PROSITE-ProRule" id="PRU00284"/>
    </source>
</evidence>
<dbReference type="Proteomes" id="UP001174932">
    <property type="component" value="Unassembled WGS sequence"/>
</dbReference>
<dbReference type="InterPro" id="IPR003660">
    <property type="entry name" value="HAMP_dom"/>
</dbReference>
<evidence type="ECO:0000259" key="8">
    <source>
        <dbReference type="PROSITE" id="PS50885"/>
    </source>
</evidence>
<dbReference type="InterPro" id="IPR051310">
    <property type="entry name" value="MCP_chemotaxis"/>
</dbReference>
<keyword evidence="6" id="KW-0812">Transmembrane</keyword>
<protein>
    <submittedName>
        <fullName evidence="9">Methyl-accepting chemotaxis protein</fullName>
    </submittedName>
</protein>
<evidence type="ECO:0000256" key="1">
    <source>
        <dbReference type="ARBA" id="ARBA00022500"/>
    </source>
</evidence>
<dbReference type="EMBL" id="JAUOZU010000006">
    <property type="protein sequence ID" value="MDO6963756.1"/>
    <property type="molecule type" value="Genomic_DNA"/>
</dbReference>
<feature type="domain" description="HAMP" evidence="8">
    <location>
        <begin position="412"/>
        <end position="464"/>
    </location>
</feature>
<evidence type="ECO:0000256" key="6">
    <source>
        <dbReference type="SAM" id="Phobius"/>
    </source>
</evidence>
<accession>A0ABT8YJQ1</accession>
<feature type="domain" description="Methyl-accepting transducer" evidence="7">
    <location>
        <begin position="469"/>
        <end position="698"/>
    </location>
</feature>